<dbReference type="Gene3D" id="3.40.50.300">
    <property type="entry name" value="P-loop containing nucleotide triphosphate hydrolases"/>
    <property type="match status" value="1"/>
</dbReference>
<sequence>SELTGRENIYLNGAINGMNKKEVGKKLDEIVDFAGVEKFLDTPVKRYSSGMHVRLGFAVAAHLEPEILVVDEVLAVGDHDFQKKCLTKMGDVASQGRTVLFVSHNLGSVRELCSRAILLEGGRKIREGETGEVISYYTGNRMNYSPEKDADSPLFENNIVRLIGVRSLTASGEACNIFTVRDNIYVQFEFEVLTYMKLLEIHLLLWNQRNDNILIAYDEQNKSSTETRERKPGKYI</sequence>
<protein>
    <recommendedName>
        <fullName evidence="2">Wzt C-terminal domain-containing protein</fullName>
    </recommendedName>
</protein>
<dbReference type="PANTHER" id="PTHR46743">
    <property type="entry name" value="TEICHOIC ACIDS EXPORT ATP-BINDING PROTEIN TAGH"/>
    <property type="match status" value="1"/>
</dbReference>
<dbReference type="SUPFAM" id="SSF52540">
    <property type="entry name" value="P-loop containing nucleoside triphosphate hydrolases"/>
    <property type="match status" value="1"/>
</dbReference>
<organism evidence="1">
    <name type="scientific">marine metagenome</name>
    <dbReference type="NCBI Taxonomy" id="408172"/>
    <lineage>
        <taxon>unclassified sequences</taxon>
        <taxon>metagenomes</taxon>
        <taxon>ecological metagenomes</taxon>
    </lineage>
</organism>
<evidence type="ECO:0008006" key="2">
    <source>
        <dbReference type="Google" id="ProtNLM"/>
    </source>
</evidence>
<dbReference type="EMBL" id="UINC01216292">
    <property type="protein sequence ID" value="SVE42373.1"/>
    <property type="molecule type" value="Genomic_DNA"/>
</dbReference>
<name>A0A383DDG9_9ZZZZ</name>
<feature type="non-terminal residue" evidence="1">
    <location>
        <position position="236"/>
    </location>
</feature>
<accession>A0A383DDG9</accession>
<dbReference type="InterPro" id="IPR027417">
    <property type="entry name" value="P-loop_NTPase"/>
</dbReference>
<dbReference type="PANTHER" id="PTHR46743:SF2">
    <property type="entry name" value="TEICHOIC ACIDS EXPORT ATP-BINDING PROTEIN TAGH"/>
    <property type="match status" value="1"/>
</dbReference>
<gene>
    <name evidence="1" type="ORF">METZ01_LOCUS495227</name>
</gene>
<proteinExistence type="predicted"/>
<evidence type="ECO:0000313" key="1">
    <source>
        <dbReference type="EMBL" id="SVE42373.1"/>
    </source>
</evidence>
<dbReference type="InterPro" id="IPR050683">
    <property type="entry name" value="Bact_Polysacc_Export_ATP-bd"/>
</dbReference>
<dbReference type="AlphaFoldDB" id="A0A383DDG9"/>
<reference evidence="1" key="1">
    <citation type="submission" date="2018-05" db="EMBL/GenBank/DDBJ databases">
        <authorList>
            <person name="Lanie J.A."/>
            <person name="Ng W.-L."/>
            <person name="Kazmierczak K.M."/>
            <person name="Andrzejewski T.M."/>
            <person name="Davidsen T.M."/>
            <person name="Wayne K.J."/>
            <person name="Tettelin H."/>
            <person name="Glass J.I."/>
            <person name="Rusch D."/>
            <person name="Podicherti R."/>
            <person name="Tsui H.-C.T."/>
            <person name="Winkler M.E."/>
        </authorList>
    </citation>
    <scope>NUCLEOTIDE SEQUENCE</scope>
</reference>
<feature type="non-terminal residue" evidence="1">
    <location>
        <position position="1"/>
    </location>
</feature>